<proteinExistence type="predicted"/>
<dbReference type="RefSeq" id="WP_014791860.1">
    <property type="nucleotide sequence ID" value="NC_018016.1"/>
</dbReference>
<dbReference type="STRING" id="867902.Ornrh_2228"/>
<evidence type="ECO:0000256" key="1">
    <source>
        <dbReference type="SAM" id="Phobius"/>
    </source>
</evidence>
<keyword evidence="1" id="KW-1133">Transmembrane helix</keyword>
<evidence type="ECO:0000313" key="2">
    <source>
        <dbReference type="EMBL" id="AFL98359.1"/>
    </source>
</evidence>
<organism evidence="2 3">
    <name type="scientific">Ornithobacterium rhinotracheale (strain ATCC 51463 / DSM 15997 / CCUG 23171 / CIP 104009 / LMG 9086)</name>
    <dbReference type="NCBI Taxonomy" id="867902"/>
    <lineage>
        <taxon>Bacteria</taxon>
        <taxon>Pseudomonadati</taxon>
        <taxon>Bacteroidota</taxon>
        <taxon>Flavobacteriia</taxon>
        <taxon>Flavobacteriales</taxon>
        <taxon>Weeksellaceae</taxon>
        <taxon>Ornithobacterium</taxon>
    </lineage>
</organism>
<name>I4A325_ORNRL</name>
<sequence length="123" mass="14174">MKELLFRLLKKAESIWRKIDAFLGGFGLKKLFTRFVAQGIILGCIYGIGLIWIDPAPLSAVWAFTYFIVAYLISMPLFYWLNRAWIRHLKFTDGTTMFFSIYGEIVWAVFLISVLAYSGDLST</sequence>
<evidence type="ECO:0000313" key="3">
    <source>
        <dbReference type="Proteomes" id="UP000006051"/>
    </source>
</evidence>
<keyword evidence="1" id="KW-0812">Transmembrane</keyword>
<reference evidence="2 3" key="1">
    <citation type="submission" date="2012-06" db="EMBL/GenBank/DDBJ databases">
        <title>The complete genome of Ornithobacterium rhinotracheale DSM 15997.</title>
        <authorList>
            <consortium name="US DOE Joint Genome Institute (JGI-PGF)"/>
            <person name="Lucas S."/>
            <person name="Copeland A."/>
            <person name="Lapidus A."/>
            <person name="Goodwin L."/>
            <person name="Pitluck S."/>
            <person name="Peters L."/>
            <person name="Mikhailova N."/>
            <person name="Teshima H."/>
            <person name="Kyrpides N."/>
            <person name="Mavromatis K."/>
            <person name="Pagani I."/>
            <person name="Ivanova N."/>
            <person name="Ovchinnikova G."/>
            <person name="Zeytun A."/>
            <person name="Detter J.C."/>
            <person name="Han C."/>
            <person name="Land M."/>
            <person name="Hauser L."/>
            <person name="Markowitz V."/>
            <person name="Cheng J.-F."/>
            <person name="Hugenholtz P."/>
            <person name="Woyke T."/>
            <person name="Wu D."/>
            <person name="Lang E."/>
            <person name="Kopitz M."/>
            <person name="Brambilla E."/>
            <person name="Klenk H.-P."/>
            <person name="Eisen J.A."/>
        </authorList>
    </citation>
    <scope>NUCLEOTIDE SEQUENCE [LARGE SCALE GENOMIC DNA]</scope>
    <source>
        <strain evidence="3">ATCC 51463 / DSM 15997 / CCUG 23171 / LMG 9086</strain>
    </source>
</reference>
<dbReference type="GeneID" id="97258809"/>
<accession>I4A325</accession>
<feature type="transmembrane region" description="Helical" evidence="1">
    <location>
        <begin position="59"/>
        <end position="81"/>
    </location>
</feature>
<dbReference type="AlphaFoldDB" id="I4A325"/>
<protein>
    <submittedName>
        <fullName evidence="2">Uncharacterized protein</fullName>
    </submittedName>
</protein>
<keyword evidence="1" id="KW-0472">Membrane</keyword>
<keyword evidence="3" id="KW-1185">Reference proteome</keyword>
<gene>
    <name evidence="2" type="ordered locus">Ornrh_2228</name>
</gene>
<feature type="transmembrane region" description="Helical" evidence="1">
    <location>
        <begin position="35"/>
        <end position="53"/>
    </location>
</feature>
<feature type="transmembrane region" description="Helical" evidence="1">
    <location>
        <begin position="101"/>
        <end position="119"/>
    </location>
</feature>
<dbReference type="HOGENOM" id="CLU_2012972_0_0_10"/>
<dbReference type="Proteomes" id="UP000006051">
    <property type="component" value="Chromosome"/>
</dbReference>
<dbReference type="GeneID" id="71570301"/>
<dbReference type="KEGG" id="orh:Ornrh_2228"/>
<dbReference type="EMBL" id="CP003283">
    <property type="protein sequence ID" value="AFL98359.1"/>
    <property type="molecule type" value="Genomic_DNA"/>
</dbReference>